<protein>
    <submittedName>
        <fullName evidence="1">Uncharacterized protein</fullName>
    </submittedName>
</protein>
<comment type="caution">
    <text evidence="1">The sequence shown here is derived from an EMBL/GenBank/DDBJ whole genome shotgun (WGS) entry which is preliminary data.</text>
</comment>
<dbReference type="EMBL" id="JYDT01000219">
    <property type="protein sequence ID" value="KRY81559.1"/>
    <property type="molecule type" value="Genomic_DNA"/>
</dbReference>
<proteinExistence type="predicted"/>
<keyword evidence="2" id="KW-1185">Reference proteome</keyword>
<dbReference type="OrthoDB" id="5920099at2759"/>
<organism evidence="1 2">
    <name type="scientific">Trichinella pseudospiralis</name>
    <name type="common">Parasitic roundworm</name>
    <dbReference type="NCBI Taxonomy" id="6337"/>
    <lineage>
        <taxon>Eukaryota</taxon>
        <taxon>Metazoa</taxon>
        <taxon>Ecdysozoa</taxon>
        <taxon>Nematoda</taxon>
        <taxon>Enoplea</taxon>
        <taxon>Dorylaimia</taxon>
        <taxon>Trichinellida</taxon>
        <taxon>Trichinellidae</taxon>
        <taxon>Trichinella</taxon>
    </lineage>
</organism>
<reference evidence="1 2" key="1">
    <citation type="submission" date="2015-01" db="EMBL/GenBank/DDBJ databases">
        <title>Evolution of Trichinella species and genotypes.</title>
        <authorList>
            <person name="Korhonen P.K."/>
            <person name="Edoardo P."/>
            <person name="Giuseppe L.R."/>
            <person name="Gasser R.B."/>
        </authorList>
    </citation>
    <scope>NUCLEOTIDE SEQUENCE [LARGE SCALE GENOMIC DNA]</scope>
    <source>
        <strain evidence="1">ISS470</strain>
    </source>
</reference>
<gene>
    <name evidence="1" type="ORF">T4D_1068</name>
</gene>
<name>A0A0V1F669_TRIPS</name>
<accession>A0A0V1F669</accession>
<dbReference type="Proteomes" id="UP000054995">
    <property type="component" value="Unassembled WGS sequence"/>
</dbReference>
<evidence type="ECO:0000313" key="1">
    <source>
        <dbReference type="EMBL" id="KRY81559.1"/>
    </source>
</evidence>
<evidence type="ECO:0000313" key="2">
    <source>
        <dbReference type="Proteomes" id="UP000054995"/>
    </source>
</evidence>
<dbReference type="AlphaFoldDB" id="A0A0V1F669"/>
<sequence>MLNVQHVVLFMKNLFRYMINKVVTTVICQMDNLNNCTVDQQPRYNMLKTEISKKEISQK</sequence>